<gene>
    <name evidence="2" type="ORF">GDO78_022438</name>
</gene>
<comment type="caution">
    <text evidence="2">The sequence shown here is derived from an EMBL/GenBank/DDBJ whole genome shotgun (WGS) entry which is preliminary data.</text>
</comment>
<name>A0A8J6BGE3_ELECQ</name>
<dbReference type="EMBL" id="WNTK01008097">
    <property type="protein sequence ID" value="KAG9463100.1"/>
    <property type="molecule type" value="Genomic_DNA"/>
</dbReference>
<organism evidence="2 3">
    <name type="scientific">Eleutherodactylus coqui</name>
    <name type="common">Puerto Rican coqui</name>
    <dbReference type="NCBI Taxonomy" id="57060"/>
    <lineage>
        <taxon>Eukaryota</taxon>
        <taxon>Metazoa</taxon>
        <taxon>Chordata</taxon>
        <taxon>Craniata</taxon>
        <taxon>Vertebrata</taxon>
        <taxon>Euteleostomi</taxon>
        <taxon>Amphibia</taxon>
        <taxon>Batrachia</taxon>
        <taxon>Anura</taxon>
        <taxon>Neobatrachia</taxon>
        <taxon>Hyloidea</taxon>
        <taxon>Eleutherodactylidae</taxon>
        <taxon>Eleutherodactylinae</taxon>
        <taxon>Eleutherodactylus</taxon>
        <taxon>Eleutherodactylus</taxon>
    </lineage>
</organism>
<evidence type="ECO:0000256" key="1">
    <source>
        <dbReference type="SAM" id="Phobius"/>
    </source>
</evidence>
<keyword evidence="1" id="KW-1133">Transmembrane helix</keyword>
<protein>
    <submittedName>
        <fullName evidence="2">Uncharacterized protein</fullName>
    </submittedName>
</protein>
<reference evidence="2" key="1">
    <citation type="thesis" date="2020" institute="ProQuest LLC" country="789 East Eisenhower Parkway, Ann Arbor, MI, USA">
        <title>Comparative Genomics and Chromosome Evolution.</title>
        <authorList>
            <person name="Mudd A.B."/>
        </authorList>
    </citation>
    <scope>NUCLEOTIDE SEQUENCE</scope>
    <source>
        <strain evidence="2">HN-11 Male</strain>
        <tissue evidence="2">Kidney and liver</tissue>
    </source>
</reference>
<keyword evidence="1" id="KW-0472">Membrane</keyword>
<feature type="transmembrane region" description="Helical" evidence="1">
    <location>
        <begin position="20"/>
        <end position="47"/>
    </location>
</feature>
<keyword evidence="3" id="KW-1185">Reference proteome</keyword>
<keyword evidence="1" id="KW-0812">Transmembrane</keyword>
<accession>A0A8J6BGE3</accession>
<sequence>MVLGYELSSHYRMFGPRGPSWGVSAVWSVVCWGSFCRVLALLLLFLLAQRIPWIVRTVLRRVPANCNEHKSVSSSVIIREYTAISYTSSYVISP</sequence>
<proteinExistence type="predicted"/>
<evidence type="ECO:0000313" key="3">
    <source>
        <dbReference type="Proteomes" id="UP000770717"/>
    </source>
</evidence>
<evidence type="ECO:0000313" key="2">
    <source>
        <dbReference type="EMBL" id="KAG9463100.1"/>
    </source>
</evidence>
<dbReference type="AlphaFoldDB" id="A0A8J6BGE3"/>
<dbReference type="Proteomes" id="UP000770717">
    <property type="component" value="Unassembled WGS sequence"/>
</dbReference>